<proteinExistence type="predicted"/>
<reference evidence="1" key="1">
    <citation type="journal article" date="2023" name="Int. J. Syst. Evol. Microbiol.">
        <title>Mesoterricola silvestris gen. nov., sp. nov., Mesoterricola sediminis sp. nov., Geothrix oryzae sp. nov., Geothrix edaphica sp. nov., Geothrix rubra sp. nov., and Geothrix limicola sp. nov., six novel members of Acidobacteriota isolated from soils.</title>
        <authorList>
            <person name="Itoh H."/>
            <person name="Sugisawa Y."/>
            <person name="Mise K."/>
            <person name="Xu Z."/>
            <person name="Kuniyasu M."/>
            <person name="Ushijima N."/>
            <person name="Kawano K."/>
            <person name="Kobayashi E."/>
            <person name="Shiratori Y."/>
            <person name="Masuda Y."/>
            <person name="Senoo K."/>
        </authorList>
    </citation>
    <scope>NUCLEOTIDE SEQUENCE</scope>
    <source>
        <strain evidence="1">W786</strain>
    </source>
</reference>
<gene>
    <name evidence="1" type="ORF">METESE_12940</name>
</gene>
<protein>
    <submittedName>
        <fullName evidence="1">Uncharacterized protein</fullName>
    </submittedName>
</protein>
<organism evidence="1 2">
    <name type="scientific">Mesoterricola sediminis</name>
    <dbReference type="NCBI Taxonomy" id="2927980"/>
    <lineage>
        <taxon>Bacteria</taxon>
        <taxon>Pseudomonadati</taxon>
        <taxon>Acidobacteriota</taxon>
        <taxon>Holophagae</taxon>
        <taxon>Holophagales</taxon>
        <taxon>Holophagaceae</taxon>
        <taxon>Mesoterricola</taxon>
    </lineage>
</organism>
<keyword evidence="2" id="KW-1185">Reference proteome</keyword>
<evidence type="ECO:0000313" key="2">
    <source>
        <dbReference type="Proteomes" id="UP001228113"/>
    </source>
</evidence>
<dbReference type="Proteomes" id="UP001228113">
    <property type="component" value="Chromosome"/>
</dbReference>
<dbReference type="KEGG" id="msea:METESE_12940"/>
<dbReference type="EMBL" id="AP027081">
    <property type="protein sequence ID" value="BDU76336.1"/>
    <property type="molecule type" value="Genomic_DNA"/>
</dbReference>
<sequence>MGAPVWKAPAELPMGRLSVLELREEDPGAPPLPRPGEERLRPLAVRGMDPLKDGRGWRITVQPLGPGLAVIRPMDLGDGRLTPELRIPVPRTVPFGDPWVAVGGGREDILPYVPFPWAWSSLLLLPLAAAVWAGWAHHRKGSAARRLRQARRAFTHAYPPPTGERARLDAAHAAGRALLAAHLGEQALGWGAEDFAARRLEPWAAWVRALDAARFSGTQPAFPALLTLLTSLEGR</sequence>
<evidence type="ECO:0000313" key="1">
    <source>
        <dbReference type="EMBL" id="BDU76336.1"/>
    </source>
</evidence>
<name>A0AA48H2L8_9BACT</name>
<dbReference type="RefSeq" id="WP_243335334.1">
    <property type="nucleotide sequence ID" value="NZ_AP027081.1"/>
</dbReference>
<accession>A0AA48H2L8</accession>
<dbReference type="AlphaFoldDB" id="A0AA48H2L8"/>